<evidence type="ECO:0000313" key="2">
    <source>
        <dbReference type="EMBL" id="KAL0484158.1"/>
    </source>
</evidence>
<dbReference type="EMBL" id="JAOPGA020001028">
    <property type="protein sequence ID" value="KAL0484158.1"/>
    <property type="molecule type" value="Genomic_DNA"/>
</dbReference>
<feature type="region of interest" description="Disordered" evidence="1">
    <location>
        <begin position="30"/>
        <end position="67"/>
    </location>
</feature>
<dbReference type="AlphaFoldDB" id="A0AAW2Z308"/>
<sequence length="510" mass="58685">MKEKITAKIFLEEELNTHVTKRKTEQLNVLVPTKDSEVGDEKLDTAKSKENQKKDSEPEDDEAPKKKQKLIRKFHANGDISPAYNFYVDPTPWNEQHLKENIITRGLFMTLVAPSQSGKARALKKSLTEWGFIPIMVQAVKCGYELTMDQMLNEAGCETNYEQSMKQILEETHTMQEKREHLKQALRVQFKKVFGRRSLHFCGKKVVLIIDEIDGIGTWSDDDRMIFLDDLRTLKNERASEAVFVLQSVIVITNYMGKYLNTIMGSSFNVNDKVTAPYFSLEETKHLFEQYKADTNNQVQDEIIEHIHEQCRGAQGITQMLGKQLDDLYQGGGVVDFNTWKQHYESKSLDEISRSANYQKMAEGLSEKEISESIIKVFAGVELAEGQADKVRIENEFERHNICIVEKGKLMFANPMVERFVEKSLCVHHREEKPIPNLFHKDGKVNFETILCRAVKYMNRISIIKGTKLAVRNNANVKEVYVTAFNAACAKLLEDTRLIHKLHPKIEMED</sequence>
<comment type="caution">
    <text evidence="2">The sequence shown here is derived from an EMBL/GenBank/DDBJ whole genome shotgun (WGS) entry which is preliminary data.</text>
</comment>
<feature type="compositionally biased region" description="Basic and acidic residues" evidence="1">
    <location>
        <begin position="34"/>
        <end position="56"/>
    </location>
</feature>
<keyword evidence="3" id="KW-1185">Reference proteome</keyword>
<evidence type="ECO:0000256" key="1">
    <source>
        <dbReference type="SAM" id="MobiDB-lite"/>
    </source>
</evidence>
<protein>
    <submittedName>
        <fullName evidence="2">Uncharacterized protein</fullName>
    </submittedName>
</protein>
<reference evidence="2 3" key="1">
    <citation type="submission" date="2024-03" db="EMBL/GenBank/DDBJ databases">
        <title>The Acrasis kona genome and developmental transcriptomes reveal deep origins of eukaryotic multicellular pathways.</title>
        <authorList>
            <person name="Sheikh S."/>
            <person name="Fu C.-J."/>
            <person name="Brown M.W."/>
            <person name="Baldauf S.L."/>
        </authorList>
    </citation>
    <scope>NUCLEOTIDE SEQUENCE [LARGE SCALE GENOMIC DNA]</scope>
    <source>
        <strain evidence="2 3">ATCC MYA-3509</strain>
    </source>
</reference>
<dbReference type="Proteomes" id="UP001431209">
    <property type="component" value="Unassembled WGS sequence"/>
</dbReference>
<name>A0AAW2Z308_9EUKA</name>
<evidence type="ECO:0000313" key="3">
    <source>
        <dbReference type="Proteomes" id="UP001431209"/>
    </source>
</evidence>
<accession>A0AAW2Z308</accession>
<dbReference type="Pfam" id="PF14516">
    <property type="entry name" value="AAA_35"/>
    <property type="match status" value="1"/>
</dbReference>
<dbReference type="SUPFAM" id="SSF52540">
    <property type="entry name" value="P-loop containing nucleoside triphosphate hydrolases"/>
    <property type="match status" value="1"/>
</dbReference>
<gene>
    <name evidence="2" type="ORF">AKO1_004760</name>
</gene>
<proteinExistence type="predicted"/>
<dbReference type="InterPro" id="IPR027417">
    <property type="entry name" value="P-loop_NTPase"/>
</dbReference>
<organism evidence="2 3">
    <name type="scientific">Acrasis kona</name>
    <dbReference type="NCBI Taxonomy" id="1008807"/>
    <lineage>
        <taxon>Eukaryota</taxon>
        <taxon>Discoba</taxon>
        <taxon>Heterolobosea</taxon>
        <taxon>Tetramitia</taxon>
        <taxon>Eutetramitia</taxon>
        <taxon>Acrasidae</taxon>
        <taxon>Acrasis</taxon>
    </lineage>
</organism>